<dbReference type="EMBL" id="FNDQ01000001">
    <property type="protein sequence ID" value="SDH26447.1"/>
    <property type="molecule type" value="Genomic_DNA"/>
</dbReference>
<dbReference type="Proteomes" id="UP000243588">
    <property type="component" value="Unassembled WGS sequence"/>
</dbReference>
<sequence length="263" mass="30308">MKQISILGCGWLGTPLAEQLLKRDYVIKGSTTSLSKMNMLEDLNIKPYHIDIYHNNLEYIDYFLKGSDLLIITIPPIREETEPSYADNFKKLVPYIKKHNIKQVIMMSSVSIYAPSNEVITELYNSYSNEPTAKQIRDAESVLLCDPSINACILRLGGLFSADRKPVNYIAKREFLDNPDLPINMIHLDDILAFSMAIIEKGFNSNCIYNIVSPNYESRKDYYLKEAEKHNITLPPFGENNWDTRRKISGQKISEFTNIDYKY</sequence>
<dbReference type="SUPFAM" id="SSF51735">
    <property type="entry name" value="NAD(P)-binding Rossmann-fold domains"/>
    <property type="match status" value="1"/>
</dbReference>
<feature type="domain" description="NAD(P)-binding" evidence="1">
    <location>
        <begin position="10"/>
        <end position="174"/>
    </location>
</feature>
<gene>
    <name evidence="2" type="ORF">SAMN05421818_10144</name>
</gene>
<dbReference type="PANTHER" id="PTHR48079">
    <property type="entry name" value="PROTEIN YEEZ"/>
    <property type="match status" value="1"/>
</dbReference>
<keyword evidence="3" id="KW-1185">Reference proteome</keyword>
<dbReference type="InterPro" id="IPR036291">
    <property type="entry name" value="NAD(P)-bd_dom_sf"/>
</dbReference>
<dbReference type="Gene3D" id="3.40.50.720">
    <property type="entry name" value="NAD(P)-binding Rossmann-like Domain"/>
    <property type="match status" value="1"/>
</dbReference>
<evidence type="ECO:0000313" key="3">
    <source>
        <dbReference type="Proteomes" id="UP000243588"/>
    </source>
</evidence>
<dbReference type="PANTHER" id="PTHR48079:SF6">
    <property type="entry name" value="NAD(P)-BINDING DOMAIN-CONTAINING PROTEIN-RELATED"/>
    <property type="match status" value="1"/>
</dbReference>
<dbReference type="InterPro" id="IPR016040">
    <property type="entry name" value="NAD(P)-bd_dom"/>
</dbReference>
<dbReference type="GO" id="GO:0004029">
    <property type="term" value="F:aldehyde dehydrogenase (NAD+) activity"/>
    <property type="evidence" value="ECO:0007669"/>
    <property type="project" value="TreeGrafter"/>
</dbReference>
<proteinExistence type="predicted"/>
<dbReference type="STRING" id="702745.SAMN05421818_10144"/>
<organism evidence="2 3">
    <name type="scientific">Myroides phaeus</name>
    <dbReference type="NCBI Taxonomy" id="702745"/>
    <lineage>
        <taxon>Bacteria</taxon>
        <taxon>Pseudomonadati</taxon>
        <taxon>Bacteroidota</taxon>
        <taxon>Flavobacteriia</taxon>
        <taxon>Flavobacteriales</taxon>
        <taxon>Flavobacteriaceae</taxon>
        <taxon>Myroides</taxon>
    </lineage>
</organism>
<evidence type="ECO:0000313" key="2">
    <source>
        <dbReference type="EMBL" id="SDH26447.1"/>
    </source>
</evidence>
<accession>A0A1G8AZV3</accession>
<dbReference type="AlphaFoldDB" id="A0A1G8AZV3"/>
<reference evidence="3" key="1">
    <citation type="submission" date="2016-10" db="EMBL/GenBank/DDBJ databases">
        <authorList>
            <person name="Varghese N."/>
            <person name="Submissions S."/>
        </authorList>
    </citation>
    <scope>NUCLEOTIDE SEQUENCE [LARGE SCALE GENOMIC DNA]</scope>
    <source>
        <strain evidence="3">DSM 23313</strain>
    </source>
</reference>
<name>A0A1G8AZV3_9FLAO</name>
<protein>
    <submittedName>
        <fullName evidence="2">Nucleoside-diphosphate-sugar epimerase</fullName>
    </submittedName>
</protein>
<dbReference type="Pfam" id="PF13460">
    <property type="entry name" value="NAD_binding_10"/>
    <property type="match status" value="1"/>
</dbReference>
<dbReference type="GO" id="GO:0005737">
    <property type="term" value="C:cytoplasm"/>
    <property type="evidence" value="ECO:0007669"/>
    <property type="project" value="TreeGrafter"/>
</dbReference>
<dbReference type="RefSeq" id="WP_090404383.1">
    <property type="nucleotide sequence ID" value="NZ_FNDQ01000001.1"/>
</dbReference>
<evidence type="ECO:0000259" key="1">
    <source>
        <dbReference type="Pfam" id="PF13460"/>
    </source>
</evidence>
<dbReference type="InterPro" id="IPR051783">
    <property type="entry name" value="NAD(P)-dependent_oxidoreduct"/>
</dbReference>